<feature type="region of interest" description="Disordered" evidence="1">
    <location>
        <begin position="1"/>
        <end position="81"/>
    </location>
</feature>
<feature type="compositionally biased region" description="Polar residues" evidence="1">
    <location>
        <begin position="59"/>
        <end position="69"/>
    </location>
</feature>
<dbReference type="EMBL" id="JAWQEG010008166">
    <property type="protein sequence ID" value="KAK3850859.1"/>
    <property type="molecule type" value="Genomic_DNA"/>
</dbReference>
<dbReference type="Proteomes" id="UP001286313">
    <property type="component" value="Unassembled WGS sequence"/>
</dbReference>
<organism evidence="2 3">
    <name type="scientific">Petrolisthes cinctipes</name>
    <name type="common">Flat porcelain crab</name>
    <dbReference type="NCBI Taxonomy" id="88211"/>
    <lineage>
        <taxon>Eukaryota</taxon>
        <taxon>Metazoa</taxon>
        <taxon>Ecdysozoa</taxon>
        <taxon>Arthropoda</taxon>
        <taxon>Crustacea</taxon>
        <taxon>Multicrustacea</taxon>
        <taxon>Malacostraca</taxon>
        <taxon>Eumalacostraca</taxon>
        <taxon>Eucarida</taxon>
        <taxon>Decapoda</taxon>
        <taxon>Pleocyemata</taxon>
        <taxon>Anomura</taxon>
        <taxon>Galatheoidea</taxon>
        <taxon>Porcellanidae</taxon>
        <taxon>Petrolisthes</taxon>
    </lineage>
</organism>
<evidence type="ECO:0000256" key="1">
    <source>
        <dbReference type="SAM" id="MobiDB-lite"/>
    </source>
</evidence>
<comment type="caution">
    <text evidence="2">The sequence shown here is derived from an EMBL/GenBank/DDBJ whole genome shotgun (WGS) entry which is preliminary data.</text>
</comment>
<feature type="compositionally biased region" description="Polar residues" evidence="1">
    <location>
        <begin position="1"/>
        <end position="19"/>
    </location>
</feature>
<keyword evidence="3" id="KW-1185">Reference proteome</keyword>
<accession>A0AAE1EFZ6</accession>
<sequence>MRQRQTLRSGRDQGPQQHLHSSDTELRSYDRYSRGGRSRGLPSPDRDFPDSASDIESVVSVTSAFSTQSEDPRRCRKMSSRKHLSSLPGQCASLDPALLFPALTPDLPSFSLLDPSLRRSLSPVPRPPELDAPSPSVYLPVCPAAPPTSQYAPASPPYPSLEYWYAVIQKLVWHRVGRDTRYKKVIVWVKMIEDGR</sequence>
<name>A0AAE1EFZ6_PETCI</name>
<evidence type="ECO:0000313" key="3">
    <source>
        <dbReference type="Proteomes" id="UP001286313"/>
    </source>
</evidence>
<protein>
    <submittedName>
        <fullName evidence="2">Uncharacterized protein</fullName>
    </submittedName>
</protein>
<proteinExistence type="predicted"/>
<evidence type="ECO:0000313" key="2">
    <source>
        <dbReference type="EMBL" id="KAK3850859.1"/>
    </source>
</evidence>
<gene>
    <name evidence="2" type="ORF">Pcinc_042462</name>
</gene>
<feature type="compositionally biased region" description="Basic and acidic residues" evidence="1">
    <location>
        <begin position="20"/>
        <end position="33"/>
    </location>
</feature>
<dbReference type="AlphaFoldDB" id="A0AAE1EFZ6"/>
<reference evidence="2" key="1">
    <citation type="submission" date="2023-10" db="EMBL/GenBank/DDBJ databases">
        <title>Genome assemblies of two species of porcelain crab, Petrolisthes cinctipes and Petrolisthes manimaculis (Anomura: Porcellanidae).</title>
        <authorList>
            <person name="Angst P."/>
        </authorList>
    </citation>
    <scope>NUCLEOTIDE SEQUENCE</scope>
    <source>
        <strain evidence="2">PB745_01</strain>
        <tissue evidence="2">Gill</tissue>
    </source>
</reference>